<dbReference type="RefSeq" id="WP_052512189.1">
    <property type="nucleotide sequence ID" value="NZ_BAND01000137.1"/>
</dbReference>
<sequence length="548" mass="59665">MTATIEMPARIGRFRIEAVLGRGAMGIVYKGHDDHIDRPVAIKLIRADLLAGEERESYFRRFRNEAKIAGRCVHANIVGLYDFSFHDGNPYLVMEYVSGIGLQQVLPRGSQRSEEEVLPIALQVLDALNYAHERGIVHRDVKPANILISPDSKLKITDFGISRLASTELTMTPLLIGTPSYMSPEQCMGAALDGRSDLFSLGSVLYELLAGHRPFTGANYTDTILGIINRPHTPLEEIRPDLSPDLVAAIDRSLSKKPEDRFPSADAFARALERIAGSLFRVPAIPRVFVEMAAQARMQERQEKPEAPVPTAEPLPAPMDDDDDTMLVTRPVAPPPVGPDVGAPEPAEEIPAVAVSGHASLQEPPAPSRPDDLDLGSQDDLTRIASMPVLHDGADVPPPPLPPDLPGEELPGEGQHAHGEEGAGVETPRSDAPPAADDTLLPTPPAPASAQDGDAAEEPSPVAPLAPVQDWEAWREWTAQCLIRVIGPIGPIVVSRLQDDAHPENLVEECARFIRDVDERAAFLRYVSERPGNDEAARIRPQMRRRAR</sequence>
<dbReference type="AlphaFoldDB" id="A0A023D8G7"/>
<evidence type="ECO:0000256" key="6">
    <source>
        <dbReference type="ARBA" id="ARBA00022840"/>
    </source>
</evidence>
<dbReference type="FunFam" id="1.10.510.10:FF:000021">
    <property type="entry name" value="Serine/threonine protein kinase"/>
    <property type="match status" value="1"/>
</dbReference>
<evidence type="ECO:0000256" key="2">
    <source>
        <dbReference type="ARBA" id="ARBA00022527"/>
    </source>
</evidence>
<evidence type="ECO:0000256" key="1">
    <source>
        <dbReference type="ARBA" id="ARBA00012513"/>
    </source>
</evidence>
<dbReference type="PANTHER" id="PTHR43289:SF6">
    <property type="entry name" value="SERINE_THREONINE-PROTEIN KINASE NEKL-3"/>
    <property type="match status" value="1"/>
</dbReference>
<dbReference type="Proteomes" id="UP000019760">
    <property type="component" value="Unassembled WGS sequence"/>
</dbReference>
<dbReference type="InterPro" id="IPR000719">
    <property type="entry name" value="Prot_kinase_dom"/>
</dbReference>
<feature type="region of interest" description="Disordered" evidence="8">
    <location>
        <begin position="390"/>
        <end position="464"/>
    </location>
</feature>
<dbReference type="PROSITE" id="PS50011">
    <property type="entry name" value="PROTEIN_KINASE_DOM"/>
    <property type="match status" value="1"/>
</dbReference>
<feature type="domain" description="Protein kinase" evidence="9">
    <location>
        <begin position="14"/>
        <end position="275"/>
    </location>
</feature>
<dbReference type="InterPro" id="IPR017441">
    <property type="entry name" value="Protein_kinase_ATP_BS"/>
</dbReference>
<evidence type="ECO:0000256" key="4">
    <source>
        <dbReference type="ARBA" id="ARBA00022741"/>
    </source>
</evidence>
<dbReference type="GO" id="GO:0005524">
    <property type="term" value="F:ATP binding"/>
    <property type="evidence" value="ECO:0007669"/>
    <property type="project" value="UniProtKB-UniRule"/>
</dbReference>
<dbReference type="Pfam" id="PF26309">
    <property type="entry name" value="DUF8082"/>
    <property type="match status" value="1"/>
</dbReference>
<dbReference type="PROSITE" id="PS00107">
    <property type="entry name" value="PROTEIN_KINASE_ATP"/>
    <property type="match status" value="1"/>
</dbReference>
<gene>
    <name evidence="10" type="ORF">Amme_138_006</name>
</gene>
<dbReference type="PANTHER" id="PTHR43289">
    <property type="entry name" value="MITOGEN-ACTIVATED PROTEIN KINASE KINASE KINASE 20-RELATED"/>
    <property type="match status" value="1"/>
</dbReference>
<keyword evidence="6 7" id="KW-0067">ATP-binding</keyword>
<dbReference type="InterPro" id="IPR008271">
    <property type="entry name" value="Ser/Thr_kinase_AS"/>
</dbReference>
<evidence type="ECO:0000313" key="11">
    <source>
        <dbReference type="Proteomes" id="UP000019760"/>
    </source>
</evidence>
<evidence type="ECO:0000256" key="5">
    <source>
        <dbReference type="ARBA" id="ARBA00022777"/>
    </source>
</evidence>
<accession>A0A023D8G7</accession>
<organism evidence="10 11">
    <name type="scientific">Acidomonas methanolica NBRC 104435</name>
    <dbReference type="NCBI Taxonomy" id="1231351"/>
    <lineage>
        <taxon>Bacteria</taxon>
        <taxon>Pseudomonadati</taxon>
        <taxon>Pseudomonadota</taxon>
        <taxon>Alphaproteobacteria</taxon>
        <taxon>Acetobacterales</taxon>
        <taxon>Acetobacteraceae</taxon>
        <taxon>Acidomonas</taxon>
    </lineage>
</organism>
<keyword evidence="5 10" id="KW-0418">Kinase</keyword>
<feature type="compositionally biased region" description="Pro residues" evidence="8">
    <location>
        <begin position="396"/>
        <end position="405"/>
    </location>
</feature>
<dbReference type="InterPro" id="IPR058395">
    <property type="entry name" value="DUF8082"/>
</dbReference>
<dbReference type="EC" id="2.7.11.1" evidence="1"/>
<dbReference type="EMBL" id="BAND01000137">
    <property type="protein sequence ID" value="GAJ30462.1"/>
    <property type="molecule type" value="Genomic_DNA"/>
</dbReference>
<keyword evidence="4 7" id="KW-0547">Nucleotide-binding</keyword>
<dbReference type="PROSITE" id="PS00108">
    <property type="entry name" value="PROTEIN_KINASE_ST"/>
    <property type="match status" value="1"/>
</dbReference>
<feature type="compositionally biased region" description="Low complexity" evidence="8">
    <location>
        <begin position="424"/>
        <end position="441"/>
    </location>
</feature>
<keyword evidence="11" id="KW-1185">Reference proteome</keyword>
<feature type="compositionally biased region" description="Pro residues" evidence="8">
    <location>
        <begin position="307"/>
        <end position="317"/>
    </location>
</feature>
<keyword evidence="2" id="KW-0723">Serine/threonine-protein kinase</keyword>
<dbReference type="Gene3D" id="1.10.510.10">
    <property type="entry name" value="Transferase(Phosphotransferase) domain 1"/>
    <property type="match status" value="1"/>
</dbReference>
<keyword evidence="3" id="KW-0808">Transferase</keyword>
<dbReference type="Pfam" id="PF00069">
    <property type="entry name" value="Pkinase"/>
    <property type="match status" value="1"/>
</dbReference>
<feature type="region of interest" description="Disordered" evidence="8">
    <location>
        <begin position="296"/>
        <end position="345"/>
    </location>
</feature>
<reference evidence="10 11" key="2">
    <citation type="journal article" date="2014" name="FEMS Microbiol. Lett.">
        <title>Draft genomic DNA sequence of the facultatively methylotrophic bacterium Acidomonas methanolica type strain MB58.</title>
        <authorList>
            <person name="Higashiura N."/>
            <person name="Hadano H."/>
            <person name="Hirakawa H."/>
            <person name="Matsutani M."/>
            <person name="Takabe S."/>
            <person name="Matsushita K."/>
            <person name="Azuma Y."/>
        </authorList>
    </citation>
    <scope>NUCLEOTIDE SEQUENCE [LARGE SCALE GENOMIC DNA]</scope>
    <source>
        <strain evidence="10 11">MB58</strain>
    </source>
</reference>
<dbReference type="InterPro" id="IPR011009">
    <property type="entry name" value="Kinase-like_dom_sf"/>
</dbReference>
<proteinExistence type="predicted"/>
<comment type="caution">
    <text evidence="10">The sequence shown here is derived from an EMBL/GenBank/DDBJ whole genome shotgun (WGS) entry which is preliminary data.</text>
</comment>
<dbReference type="OrthoDB" id="9801841at2"/>
<evidence type="ECO:0000256" key="3">
    <source>
        <dbReference type="ARBA" id="ARBA00022679"/>
    </source>
</evidence>
<dbReference type="SMART" id="SM00220">
    <property type="entry name" value="S_TKc"/>
    <property type="match status" value="1"/>
</dbReference>
<evidence type="ECO:0000313" key="10">
    <source>
        <dbReference type="EMBL" id="GAJ30462.1"/>
    </source>
</evidence>
<dbReference type="Gene3D" id="3.30.200.20">
    <property type="entry name" value="Phosphorylase Kinase, domain 1"/>
    <property type="match status" value="1"/>
</dbReference>
<evidence type="ECO:0000256" key="8">
    <source>
        <dbReference type="SAM" id="MobiDB-lite"/>
    </source>
</evidence>
<name>A0A023D8G7_ACIMT</name>
<feature type="binding site" evidence="7">
    <location>
        <position position="43"/>
    </location>
    <ligand>
        <name>ATP</name>
        <dbReference type="ChEBI" id="CHEBI:30616"/>
    </ligand>
</feature>
<evidence type="ECO:0000256" key="7">
    <source>
        <dbReference type="PROSITE-ProRule" id="PRU10141"/>
    </source>
</evidence>
<reference evidence="11" key="1">
    <citation type="journal article" date="2014" name="FEMS Microbiol. Lett.">
        <title>Draft Genomic DNA Sequence of the Facultatively Methylotrophic Bacterium Acidomonas methanolica type strain MB58.</title>
        <authorList>
            <person name="Higashiura N."/>
            <person name="Hadano H."/>
            <person name="Hirakawa H."/>
            <person name="Matsutani M."/>
            <person name="Takabe S."/>
            <person name="Matsushita K."/>
            <person name="Azuma Y."/>
        </authorList>
    </citation>
    <scope>NUCLEOTIDE SEQUENCE [LARGE SCALE GENOMIC DNA]</scope>
    <source>
        <strain evidence="11">MB58</strain>
    </source>
</reference>
<evidence type="ECO:0000259" key="9">
    <source>
        <dbReference type="PROSITE" id="PS50011"/>
    </source>
</evidence>
<protein>
    <recommendedName>
        <fullName evidence="1">non-specific serine/threonine protein kinase</fullName>
        <ecNumber evidence="1">2.7.11.1</ecNumber>
    </recommendedName>
</protein>
<dbReference type="CDD" id="cd14014">
    <property type="entry name" value="STKc_PknB_like"/>
    <property type="match status" value="1"/>
</dbReference>
<dbReference type="GO" id="GO:0004674">
    <property type="term" value="F:protein serine/threonine kinase activity"/>
    <property type="evidence" value="ECO:0007669"/>
    <property type="project" value="UniProtKB-KW"/>
</dbReference>
<dbReference type="SUPFAM" id="SSF56112">
    <property type="entry name" value="Protein kinase-like (PK-like)"/>
    <property type="match status" value="1"/>
</dbReference>